<dbReference type="EMBL" id="RAXU01000004">
    <property type="protein sequence ID" value="RKG35166.1"/>
    <property type="molecule type" value="Genomic_DNA"/>
</dbReference>
<proteinExistence type="predicted"/>
<protein>
    <submittedName>
        <fullName evidence="1">Uncharacterized protein</fullName>
    </submittedName>
</protein>
<evidence type="ECO:0000313" key="2">
    <source>
        <dbReference type="Proteomes" id="UP000269001"/>
    </source>
</evidence>
<evidence type="ECO:0000313" key="1">
    <source>
        <dbReference type="EMBL" id="RKG35166.1"/>
    </source>
</evidence>
<organism evidence="1 2">
    <name type="scientific">Acinetobacter guerrae</name>
    <dbReference type="NCBI Taxonomy" id="1843371"/>
    <lineage>
        <taxon>Bacteria</taxon>
        <taxon>Pseudomonadati</taxon>
        <taxon>Pseudomonadota</taxon>
        <taxon>Gammaproteobacteria</taxon>
        <taxon>Moraxellales</taxon>
        <taxon>Moraxellaceae</taxon>
        <taxon>Acinetobacter</taxon>
    </lineage>
</organism>
<reference evidence="1 2" key="1">
    <citation type="submission" date="2018-09" db="EMBL/GenBank/DDBJ databases">
        <title>The draft genome of Acinetobacter spp. strains.</title>
        <authorList>
            <person name="Qin J."/>
            <person name="Feng Y."/>
            <person name="Zong Z."/>
        </authorList>
    </citation>
    <scope>NUCLEOTIDE SEQUENCE [LARGE SCALE GENOMIC DNA]</scope>
    <source>
        <strain evidence="1 2">WCHAc060096</strain>
    </source>
</reference>
<gene>
    <name evidence="1" type="ORF">D7V21_05130</name>
</gene>
<sequence>MTSISVEKSVDVTVDVDVDIYVDDVVNFIFSANNKELEEIAVALAGKGVHSSLIALDAATVRHLIERVNVFGLDDMLDDLKREGERIGVFMTEVKV</sequence>
<name>A0A3A8ENV7_9GAMM</name>
<dbReference type="Proteomes" id="UP000269001">
    <property type="component" value="Unassembled WGS sequence"/>
</dbReference>
<comment type="caution">
    <text evidence="1">The sequence shown here is derived from an EMBL/GenBank/DDBJ whole genome shotgun (WGS) entry which is preliminary data.</text>
</comment>
<keyword evidence="2" id="KW-1185">Reference proteome</keyword>
<dbReference type="AlphaFoldDB" id="A0A3A8ENV7"/>
<dbReference type="RefSeq" id="WP_120369451.1">
    <property type="nucleotide sequence ID" value="NZ_RAXU01000004.1"/>
</dbReference>
<accession>A0A3A8ENV7</accession>